<feature type="signal peptide" evidence="1">
    <location>
        <begin position="1"/>
        <end position="18"/>
    </location>
</feature>
<organism evidence="2 3">
    <name type="scientific">Rasiella rasia</name>
    <dbReference type="NCBI Taxonomy" id="2744027"/>
    <lineage>
        <taxon>Bacteria</taxon>
        <taxon>Pseudomonadati</taxon>
        <taxon>Bacteroidota</taxon>
        <taxon>Flavobacteriia</taxon>
        <taxon>Flavobacteriales</taxon>
        <taxon>Flavobacteriaceae</taxon>
        <taxon>Rasiella</taxon>
    </lineage>
</organism>
<evidence type="ECO:0000256" key="1">
    <source>
        <dbReference type="SAM" id="SignalP"/>
    </source>
</evidence>
<keyword evidence="3" id="KW-1185">Reference proteome</keyword>
<name>A0A6G6GLM0_9FLAO</name>
<reference evidence="2 3" key="1">
    <citation type="submission" date="2020-02" db="EMBL/GenBank/DDBJ databases">
        <title>Complete genome sequence of Flavobacteriaceae bacterium.</title>
        <authorList>
            <person name="Kim S.-J."/>
            <person name="Kim Y.-S."/>
            <person name="Kim K.-H."/>
        </authorList>
    </citation>
    <scope>NUCLEOTIDE SEQUENCE [LARGE SCALE GENOMIC DNA]</scope>
    <source>
        <strain evidence="2 3">RR4-40</strain>
    </source>
</reference>
<dbReference type="RefSeq" id="WP_164679501.1">
    <property type="nucleotide sequence ID" value="NZ_CP049057.1"/>
</dbReference>
<protein>
    <submittedName>
        <fullName evidence="2">Uncharacterized protein</fullName>
    </submittedName>
</protein>
<evidence type="ECO:0000313" key="3">
    <source>
        <dbReference type="Proteomes" id="UP000505306"/>
    </source>
</evidence>
<sequence>MTKVICILLVLLSTSAHAQFKNLEDISSDALLDETQLVSEDPDKLEMIWWIPREYWIAVNAEDPTTSSDEMDDLLDLLEGFEIFAVVLGDINDFGGVNFTDSEATVDLFSVTYKETDLAFLDENDVPSNLRMVLDIMKPIMRNLLGPMGENINFVVAENPKDTSVIPIDLFGTDTLHLSLGDFHQKIELPLNAVIVEKKCPVNQTLYSGRWNYCPVHGKPLENQ</sequence>
<proteinExistence type="predicted"/>
<evidence type="ECO:0000313" key="2">
    <source>
        <dbReference type="EMBL" id="QIE59486.1"/>
    </source>
</evidence>
<gene>
    <name evidence="2" type="ORF">G5B37_07895</name>
</gene>
<dbReference type="Proteomes" id="UP000505306">
    <property type="component" value="Chromosome"/>
</dbReference>
<dbReference type="EMBL" id="CP049057">
    <property type="protein sequence ID" value="QIE59486.1"/>
    <property type="molecule type" value="Genomic_DNA"/>
</dbReference>
<keyword evidence="1" id="KW-0732">Signal</keyword>
<dbReference type="AlphaFoldDB" id="A0A6G6GLM0"/>
<feature type="chain" id="PRO_5026183014" evidence="1">
    <location>
        <begin position="19"/>
        <end position="224"/>
    </location>
</feature>
<dbReference type="KEGG" id="mgel:G5B37_07895"/>
<accession>A0A6G6GLM0</accession>